<sequence>MSDFTHSSTAQGQAFASSAQEASTGVSESPSPYTHSQPSTSDFAQDLGLSTPSYATGNLFSPEDGTLDGTLDRLIDSNYHAKQWPSGYTLYKLWRSEHLRAVEDLNARNSLIDRLWTFESEETRQFFRNKADRLKAKDKAERSNSKLSYAYNPPSSSKLAQVYLQALDLGLNVEMVKMDPPCVGPILSPAPHAPAPPDPSSQFPPAPFVGFEADVLSPSSEPAQDSGSDAKSCLFVPEHCTLDGTNSRPTTGFLNKNGHIKRPENSFLLYRTWKQTQLPVDLDCKSPRNRLSQLWKEEPEEVKQFFRNLAHRKKAHRDWEFSSDIYPPGQEKKKEESLVEQQACEVPSTAPTTGSTEANTLCLPPADAPMAGHPEDPSFPSQDDRDATTSANLLVQVTISTEADTLSSPPTDTPMAGYPTDLNFPAQDDTDVTASADPMAPVTVYTEADALASQPADTPMAGYPSDLACPAQDDRDATALANLSEPATVCVPALSLPSNVFIESHSQLNSGSEGSSGLQRGSAKAESRAQRAHNPYPQSGRTRVAETVSDEPVGEFTMALPLTDVSEPPVYTDPFSHEPTSESMIDLQLTEEMIAYFSDCFSDFSTTYKCYNFF</sequence>
<organism evidence="2 3">
    <name type="scientific">Candolleomyces eurysporus</name>
    <dbReference type="NCBI Taxonomy" id="2828524"/>
    <lineage>
        <taxon>Eukaryota</taxon>
        <taxon>Fungi</taxon>
        <taxon>Dikarya</taxon>
        <taxon>Basidiomycota</taxon>
        <taxon>Agaricomycotina</taxon>
        <taxon>Agaricomycetes</taxon>
        <taxon>Agaricomycetidae</taxon>
        <taxon>Agaricales</taxon>
        <taxon>Agaricineae</taxon>
        <taxon>Psathyrellaceae</taxon>
        <taxon>Candolleomyces</taxon>
    </lineage>
</organism>
<accession>A0A9W8IU80</accession>
<dbReference type="EMBL" id="JANBPK010001753">
    <property type="protein sequence ID" value="KAJ2920819.1"/>
    <property type="molecule type" value="Genomic_DNA"/>
</dbReference>
<feature type="non-terminal residue" evidence="2">
    <location>
        <position position="1"/>
    </location>
</feature>
<dbReference type="OrthoDB" id="6247875at2759"/>
<evidence type="ECO:0000313" key="3">
    <source>
        <dbReference type="Proteomes" id="UP001140091"/>
    </source>
</evidence>
<dbReference type="SUPFAM" id="SSF47095">
    <property type="entry name" value="HMG-box"/>
    <property type="match status" value="1"/>
</dbReference>
<dbReference type="Proteomes" id="UP001140091">
    <property type="component" value="Unassembled WGS sequence"/>
</dbReference>
<dbReference type="Gene3D" id="1.10.30.10">
    <property type="entry name" value="High mobility group box domain"/>
    <property type="match status" value="1"/>
</dbReference>
<gene>
    <name evidence="2" type="ORF">H1R20_g16275</name>
</gene>
<feature type="region of interest" description="Disordered" evidence="1">
    <location>
        <begin position="506"/>
        <end position="545"/>
    </location>
</feature>
<dbReference type="AlphaFoldDB" id="A0A9W8IU80"/>
<feature type="region of interest" description="Disordered" evidence="1">
    <location>
        <begin position="1"/>
        <end position="48"/>
    </location>
</feature>
<feature type="region of interest" description="Disordered" evidence="1">
    <location>
        <begin position="346"/>
        <end position="386"/>
    </location>
</feature>
<evidence type="ECO:0000313" key="2">
    <source>
        <dbReference type="EMBL" id="KAJ2920819.1"/>
    </source>
</evidence>
<protein>
    <recommendedName>
        <fullName evidence="4">HMG box domain-containing protein</fullName>
    </recommendedName>
</protein>
<comment type="caution">
    <text evidence="2">The sequence shown here is derived from an EMBL/GenBank/DDBJ whole genome shotgun (WGS) entry which is preliminary data.</text>
</comment>
<feature type="compositionally biased region" description="Polar residues" evidence="1">
    <location>
        <begin position="349"/>
        <end position="359"/>
    </location>
</feature>
<keyword evidence="3" id="KW-1185">Reference proteome</keyword>
<reference evidence="2" key="1">
    <citation type="submission" date="2022-06" db="EMBL/GenBank/DDBJ databases">
        <title>Genome Sequence of Candolleomyces eurysporus.</title>
        <authorList>
            <person name="Buettner E."/>
        </authorList>
    </citation>
    <scope>NUCLEOTIDE SEQUENCE</scope>
    <source>
        <strain evidence="2">VTCC 930004</strain>
    </source>
</reference>
<dbReference type="InterPro" id="IPR036910">
    <property type="entry name" value="HMG_box_dom_sf"/>
</dbReference>
<feature type="compositionally biased region" description="Polar residues" evidence="1">
    <location>
        <begin position="506"/>
        <end position="519"/>
    </location>
</feature>
<name>A0A9W8IU80_9AGAR</name>
<proteinExistence type="predicted"/>
<evidence type="ECO:0000256" key="1">
    <source>
        <dbReference type="SAM" id="MobiDB-lite"/>
    </source>
</evidence>
<evidence type="ECO:0008006" key="4">
    <source>
        <dbReference type="Google" id="ProtNLM"/>
    </source>
</evidence>